<dbReference type="Proteomes" id="UP000541444">
    <property type="component" value="Unassembled WGS sequence"/>
</dbReference>
<dbReference type="EMBL" id="JACGCM010000766">
    <property type="protein sequence ID" value="KAF6167053.1"/>
    <property type="molecule type" value="Genomic_DNA"/>
</dbReference>
<feature type="non-terminal residue" evidence="1">
    <location>
        <position position="1"/>
    </location>
</feature>
<proteinExistence type="predicted"/>
<evidence type="ECO:0000313" key="2">
    <source>
        <dbReference type="Proteomes" id="UP000541444"/>
    </source>
</evidence>
<evidence type="ECO:0000313" key="1">
    <source>
        <dbReference type="EMBL" id="KAF6167053.1"/>
    </source>
</evidence>
<protein>
    <submittedName>
        <fullName evidence="1">Uncharacterized protein</fullName>
    </submittedName>
</protein>
<dbReference type="AlphaFoldDB" id="A0A7J7NIY4"/>
<keyword evidence="2" id="KW-1185">Reference proteome</keyword>
<reference evidence="1 2" key="1">
    <citation type="journal article" date="2020" name="IScience">
        <title>Genome Sequencing of the Endangered Kingdonia uniflora (Circaeasteraceae, Ranunculales) Reveals Potential Mechanisms of Evolutionary Specialization.</title>
        <authorList>
            <person name="Sun Y."/>
            <person name="Deng T."/>
            <person name="Zhang A."/>
            <person name="Moore M.J."/>
            <person name="Landis J.B."/>
            <person name="Lin N."/>
            <person name="Zhang H."/>
            <person name="Zhang X."/>
            <person name="Huang J."/>
            <person name="Zhang X."/>
            <person name="Sun H."/>
            <person name="Wang H."/>
        </authorList>
    </citation>
    <scope>NUCLEOTIDE SEQUENCE [LARGE SCALE GENOMIC DNA]</scope>
    <source>
        <strain evidence="1">TB1705</strain>
        <tissue evidence="1">Leaf</tissue>
    </source>
</reference>
<name>A0A7J7NIY4_9MAGN</name>
<accession>A0A7J7NIY4</accession>
<sequence>MFNLKVQLGPPLEVGALGVVVHLIGLEIALGKNPNVKYKWLKNALEDFKEGNNGKLNVKVTVEMGLDEFINEFKAKNNYVKA</sequence>
<organism evidence="1 2">
    <name type="scientific">Kingdonia uniflora</name>
    <dbReference type="NCBI Taxonomy" id="39325"/>
    <lineage>
        <taxon>Eukaryota</taxon>
        <taxon>Viridiplantae</taxon>
        <taxon>Streptophyta</taxon>
        <taxon>Embryophyta</taxon>
        <taxon>Tracheophyta</taxon>
        <taxon>Spermatophyta</taxon>
        <taxon>Magnoliopsida</taxon>
        <taxon>Ranunculales</taxon>
        <taxon>Circaeasteraceae</taxon>
        <taxon>Kingdonia</taxon>
    </lineage>
</organism>
<comment type="caution">
    <text evidence="1">The sequence shown here is derived from an EMBL/GenBank/DDBJ whole genome shotgun (WGS) entry which is preliminary data.</text>
</comment>
<gene>
    <name evidence="1" type="ORF">GIB67_041308</name>
</gene>